<dbReference type="InterPro" id="IPR050319">
    <property type="entry name" value="ABC_transp_ATP-bind"/>
</dbReference>
<keyword evidence="3" id="KW-0547">Nucleotide-binding</keyword>
<dbReference type="EMBL" id="JAVHUY010000014">
    <property type="protein sequence ID" value="MDQ7906096.1"/>
    <property type="molecule type" value="Genomic_DNA"/>
</dbReference>
<comment type="similarity">
    <text evidence="1">Belongs to the ABC transporter superfamily.</text>
</comment>
<dbReference type="SMART" id="SM00382">
    <property type="entry name" value="AAA"/>
    <property type="match status" value="1"/>
</dbReference>
<dbReference type="Pfam" id="PF00005">
    <property type="entry name" value="ABC_tran"/>
    <property type="match status" value="1"/>
</dbReference>
<name>A0ABU0ZHU6_9ACTN</name>
<comment type="caution">
    <text evidence="6">The sequence shown here is derived from an EMBL/GenBank/DDBJ whole genome shotgun (WGS) entry which is preliminary data.</text>
</comment>
<evidence type="ECO:0000313" key="6">
    <source>
        <dbReference type="EMBL" id="MDQ7906096.1"/>
    </source>
</evidence>
<protein>
    <submittedName>
        <fullName evidence="6">ATP-binding cassette domain-containing protein</fullName>
    </submittedName>
</protein>
<dbReference type="InterPro" id="IPR003439">
    <property type="entry name" value="ABC_transporter-like_ATP-bd"/>
</dbReference>
<evidence type="ECO:0000313" key="7">
    <source>
        <dbReference type="Proteomes" id="UP001230908"/>
    </source>
</evidence>
<evidence type="ECO:0000256" key="3">
    <source>
        <dbReference type="ARBA" id="ARBA00022741"/>
    </source>
</evidence>
<keyword evidence="2" id="KW-0813">Transport</keyword>
<dbReference type="RefSeq" id="WP_308713368.1">
    <property type="nucleotide sequence ID" value="NZ_JAVHUY010000014.1"/>
</dbReference>
<dbReference type="InterPro" id="IPR013563">
    <property type="entry name" value="Oligopep_ABC_C"/>
</dbReference>
<sequence>MSGGLVVRGLTVRYGGRTVVDGVDLDVVDGRVLGLVGESGSGKSTIARAVLGLAPVHAGAITVGGQEVRRLSARERARRVQMVFQDPFGSLNPRMSVGGIIREGLEALGDLPARERAAEVTRLLELVSLSPDLAQRLPRRLSGGQRQRVAIARALAARPGVLIADEITSALDVSVQAQVLNVLRGILAAERFSMLFISHNLAVVRYISDDIAVMRDGVIVETGPVDEVLAAPRHPYTRELLDAIPQLHPTA</sequence>
<proteinExistence type="inferred from homology"/>
<dbReference type="Proteomes" id="UP001230908">
    <property type="component" value="Unassembled WGS sequence"/>
</dbReference>
<dbReference type="PANTHER" id="PTHR43776:SF7">
    <property type="entry name" value="D,D-DIPEPTIDE TRANSPORT ATP-BINDING PROTEIN DDPF-RELATED"/>
    <property type="match status" value="1"/>
</dbReference>
<dbReference type="PROSITE" id="PS00211">
    <property type="entry name" value="ABC_TRANSPORTER_1"/>
    <property type="match status" value="1"/>
</dbReference>
<keyword evidence="4 6" id="KW-0067">ATP-binding</keyword>
<dbReference type="Pfam" id="PF08352">
    <property type="entry name" value="oligo_HPY"/>
    <property type="match status" value="1"/>
</dbReference>
<dbReference type="InterPro" id="IPR017871">
    <property type="entry name" value="ABC_transporter-like_CS"/>
</dbReference>
<feature type="domain" description="ABC transporter" evidence="5">
    <location>
        <begin position="5"/>
        <end position="241"/>
    </location>
</feature>
<dbReference type="InterPro" id="IPR027417">
    <property type="entry name" value="P-loop_NTPase"/>
</dbReference>
<dbReference type="GO" id="GO:0005524">
    <property type="term" value="F:ATP binding"/>
    <property type="evidence" value="ECO:0007669"/>
    <property type="project" value="UniProtKB-KW"/>
</dbReference>
<organism evidence="6 7">
    <name type="scientific">Phytohabitans maris</name>
    <dbReference type="NCBI Taxonomy" id="3071409"/>
    <lineage>
        <taxon>Bacteria</taxon>
        <taxon>Bacillati</taxon>
        <taxon>Actinomycetota</taxon>
        <taxon>Actinomycetes</taxon>
        <taxon>Micromonosporales</taxon>
        <taxon>Micromonosporaceae</taxon>
    </lineage>
</organism>
<dbReference type="PANTHER" id="PTHR43776">
    <property type="entry name" value="TRANSPORT ATP-BINDING PROTEIN"/>
    <property type="match status" value="1"/>
</dbReference>
<keyword evidence="7" id="KW-1185">Reference proteome</keyword>
<accession>A0ABU0ZHU6</accession>
<dbReference type="PROSITE" id="PS50893">
    <property type="entry name" value="ABC_TRANSPORTER_2"/>
    <property type="match status" value="1"/>
</dbReference>
<dbReference type="SUPFAM" id="SSF52540">
    <property type="entry name" value="P-loop containing nucleoside triphosphate hydrolases"/>
    <property type="match status" value="1"/>
</dbReference>
<reference evidence="6 7" key="1">
    <citation type="submission" date="2023-08" db="EMBL/GenBank/DDBJ databases">
        <title>Phytohabitans sansha sp. nov., isolated from marine sediment.</title>
        <authorList>
            <person name="Zhao Y."/>
            <person name="Yi K."/>
        </authorList>
    </citation>
    <scope>NUCLEOTIDE SEQUENCE [LARGE SCALE GENOMIC DNA]</scope>
    <source>
        <strain evidence="6 7">ZYX-F-186</strain>
    </source>
</reference>
<dbReference type="CDD" id="cd03257">
    <property type="entry name" value="ABC_NikE_OppD_transporters"/>
    <property type="match status" value="1"/>
</dbReference>
<gene>
    <name evidence="6" type="ORF">RB614_16410</name>
</gene>
<evidence type="ECO:0000256" key="4">
    <source>
        <dbReference type="ARBA" id="ARBA00022840"/>
    </source>
</evidence>
<dbReference type="Gene3D" id="3.40.50.300">
    <property type="entry name" value="P-loop containing nucleotide triphosphate hydrolases"/>
    <property type="match status" value="1"/>
</dbReference>
<evidence type="ECO:0000256" key="2">
    <source>
        <dbReference type="ARBA" id="ARBA00022448"/>
    </source>
</evidence>
<dbReference type="InterPro" id="IPR003593">
    <property type="entry name" value="AAA+_ATPase"/>
</dbReference>
<evidence type="ECO:0000256" key="1">
    <source>
        <dbReference type="ARBA" id="ARBA00005417"/>
    </source>
</evidence>
<evidence type="ECO:0000259" key="5">
    <source>
        <dbReference type="PROSITE" id="PS50893"/>
    </source>
</evidence>